<organism evidence="2 3">
    <name type="scientific">Paracoccus liaowanqingii</name>
    <dbReference type="NCBI Taxonomy" id="2560053"/>
    <lineage>
        <taxon>Bacteria</taxon>
        <taxon>Pseudomonadati</taxon>
        <taxon>Pseudomonadota</taxon>
        <taxon>Alphaproteobacteria</taxon>
        <taxon>Rhodobacterales</taxon>
        <taxon>Paracoccaceae</taxon>
        <taxon>Paracoccus</taxon>
    </lineage>
</organism>
<dbReference type="AlphaFoldDB" id="A0A4Z1C6X5"/>
<name>A0A4Z1C6X5_9RHOB</name>
<dbReference type="EMBL" id="SRPG01000176">
    <property type="protein sequence ID" value="TGN54242.1"/>
    <property type="molecule type" value="Genomic_DNA"/>
</dbReference>
<feature type="transmembrane region" description="Helical" evidence="1">
    <location>
        <begin position="83"/>
        <end position="104"/>
    </location>
</feature>
<feature type="transmembrane region" description="Helical" evidence="1">
    <location>
        <begin position="163"/>
        <end position="185"/>
    </location>
</feature>
<keyword evidence="1" id="KW-0812">Transmembrane</keyword>
<dbReference type="RefSeq" id="WP_135818388.1">
    <property type="nucleotide sequence ID" value="NZ_SRPG01000176.1"/>
</dbReference>
<dbReference type="OrthoDB" id="7847071at2"/>
<feature type="transmembrane region" description="Helical" evidence="1">
    <location>
        <begin position="110"/>
        <end position="126"/>
    </location>
</feature>
<keyword evidence="1" id="KW-1133">Transmembrane helix</keyword>
<keyword evidence="3" id="KW-1185">Reference proteome</keyword>
<evidence type="ECO:0000313" key="3">
    <source>
        <dbReference type="Proteomes" id="UP000297972"/>
    </source>
</evidence>
<evidence type="ECO:0000256" key="1">
    <source>
        <dbReference type="SAM" id="Phobius"/>
    </source>
</evidence>
<evidence type="ECO:0008006" key="4">
    <source>
        <dbReference type="Google" id="ProtNLM"/>
    </source>
</evidence>
<gene>
    <name evidence="2" type="ORF">E4L95_15635</name>
</gene>
<evidence type="ECO:0000313" key="2">
    <source>
        <dbReference type="EMBL" id="TGN54242.1"/>
    </source>
</evidence>
<proteinExistence type="predicted"/>
<keyword evidence="1" id="KW-0472">Membrane</keyword>
<comment type="caution">
    <text evidence="2">The sequence shown here is derived from an EMBL/GenBank/DDBJ whole genome shotgun (WGS) entry which is preliminary data.</text>
</comment>
<dbReference type="Proteomes" id="UP000297972">
    <property type="component" value="Unassembled WGS sequence"/>
</dbReference>
<accession>A0A4Z1C6X5</accession>
<sequence length="190" mass="20954">MPQFDSLIGLLDSRSFTTIWYWLALIGMWSAAGRTVLGVPSEVLARARSAQGEGEGQGPAVITLLDWLSLVLPRWRLGPREGAVFLGVTSFLMTSLIVLGFVFWLELAQALVLLLVPFWLLFWMRVRLARRLFPLIAAAQDGGAPVAEAALGVSRAMTWHRRWVTLLSMVSVALAALWGALWSVIHPVGF</sequence>
<protein>
    <recommendedName>
        <fullName evidence="4">Component of SufBCD complex</fullName>
    </recommendedName>
</protein>
<reference evidence="2 3" key="1">
    <citation type="submission" date="2019-03" db="EMBL/GenBank/DDBJ databases">
        <authorList>
            <person name="Li J."/>
        </authorList>
    </citation>
    <scope>NUCLEOTIDE SEQUENCE [LARGE SCALE GENOMIC DNA]</scope>
    <source>
        <strain evidence="2 3">3058</strain>
    </source>
</reference>
<feature type="transmembrane region" description="Helical" evidence="1">
    <location>
        <begin position="20"/>
        <end position="39"/>
    </location>
</feature>